<dbReference type="Pfam" id="PF00079">
    <property type="entry name" value="Serpin"/>
    <property type="match status" value="1"/>
</dbReference>
<protein>
    <recommendedName>
        <fullName evidence="1">Serpin domain-containing protein</fullName>
    </recommendedName>
</protein>
<dbReference type="EMBL" id="JBJUIK010000008">
    <property type="protein sequence ID" value="KAL3520746.1"/>
    <property type="molecule type" value="Genomic_DNA"/>
</dbReference>
<dbReference type="InterPro" id="IPR036186">
    <property type="entry name" value="Serpin_sf"/>
</dbReference>
<accession>A0ABD2ZMS8</accession>
<dbReference type="InterPro" id="IPR023796">
    <property type="entry name" value="Serpin_dom"/>
</dbReference>
<dbReference type="PANTHER" id="PTHR11461:SF315">
    <property type="entry name" value="SERPIN-Z3-LIKE"/>
    <property type="match status" value="1"/>
</dbReference>
<reference evidence="2 3" key="1">
    <citation type="submission" date="2024-11" db="EMBL/GenBank/DDBJ databases">
        <title>A near-complete genome assembly of Cinchona calisaya.</title>
        <authorList>
            <person name="Lian D.C."/>
            <person name="Zhao X.W."/>
            <person name="Wei L."/>
        </authorList>
    </citation>
    <scope>NUCLEOTIDE SEQUENCE [LARGE SCALE GENOMIC DNA]</scope>
    <source>
        <tissue evidence="2">Nenye</tissue>
    </source>
</reference>
<dbReference type="Gene3D" id="6.20.40.10">
    <property type="match status" value="1"/>
</dbReference>
<evidence type="ECO:0000313" key="3">
    <source>
        <dbReference type="Proteomes" id="UP001630127"/>
    </source>
</evidence>
<feature type="domain" description="Serpin" evidence="1">
    <location>
        <begin position="17"/>
        <end position="84"/>
    </location>
</feature>
<sequence length="109" mass="12473">MEDEMFEILEIVDNKDGDPLVITDIIQKAFTKLDEEGTEAAVVTFSPTRRACARFREQEIKMADHPFLFIIKEKNSESVLFTGATKSHSSMINSTYNWKLKFYVVEGSC</sequence>
<evidence type="ECO:0000259" key="1">
    <source>
        <dbReference type="Pfam" id="PF00079"/>
    </source>
</evidence>
<dbReference type="PANTHER" id="PTHR11461">
    <property type="entry name" value="SERINE PROTEASE INHIBITOR, SERPIN"/>
    <property type="match status" value="1"/>
</dbReference>
<evidence type="ECO:0000313" key="2">
    <source>
        <dbReference type="EMBL" id="KAL3520746.1"/>
    </source>
</evidence>
<dbReference type="InterPro" id="IPR000215">
    <property type="entry name" value="Serpin_fam"/>
</dbReference>
<gene>
    <name evidence="2" type="ORF">ACH5RR_018895</name>
</gene>
<dbReference type="Gene3D" id="2.10.310.10">
    <property type="entry name" value="Serpins superfamily"/>
    <property type="match status" value="1"/>
</dbReference>
<dbReference type="SUPFAM" id="SSF56574">
    <property type="entry name" value="Serpins"/>
    <property type="match status" value="1"/>
</dbReference>
<keyword evidence="3" id="KW-1185">Reference proteome</keyword>
<name>A0ABD2ZMS8_9GENT</name>
<organism evidence="2 3">
    <name type="scientific">Cinchona calisaya</name>
    <dbReference type="NCBI Taxonomy" id="153742"/>
    <lineage>
        <taxon>Eukaryota</taxon>
        <taxon>Viridiplantae</taxon>
        <taxon>Streptophyta</taxon>
        <taxon>Embryophyta</taxon>
        <taxon>Tracheophyta</taxon>
        <taxon>Spermatophyta</taxon>
        <taxon>Magnoliopsida</taxon>
        <taxon>eudicotyledons</taxon>
        <taxon>Gunneridae</taxon>
        <taxon>Pentapetalae</taxon>
        <taxon>asterids</taxon>
        <taxon>lamiids</taxon>
        <taxon>Gentianales</taxon>
        <taxon>Rubiaceae</taxon>
        <taxon>Cinchonoideae</taxon>
        <taxon>Cinchoneae</taxon>
        <taxon>Cinchona</taxon>
    </lineage>
</organism>
<proteinExistence type="predicted"/>
<comment type="caution">
    <text evidence="2">The sequence shown here is derived from an EMBL/GenBank/DDBJ whole genome shotgun (WGS) entry which is preliminary data.</text>
</comment>
<dbReference type="AlphaFoldDB" id="A0ABD2ZMS8"/>
<dbReference type="Proteomes" id="UP001630127">
    <property type="component" value="Unassembled WGS sequence"/>
</dbReference>